<evidence type="ECO:0008006" key="4">
    <source>
        <dbReference type="Google" id="ProtNLM"/>
    </source>
</evidence>
<evidence type="ECO:0000313" key="2">
    <source>
        <dbReference type="EMBL" id="MDT0417877.1"/>
    </source>
</evidence>
<organism evidence="2 3">
    <name type="scientific">Streptomyces evansiae</name>
    <dbReference type="NCBI Taxonomy" id="3075535"/>
    <lineage>
        <taxon>Bacteria</taxon>
        <taxon>Bacillati</taxon>
        <taxon>Actinomycetota</taxon>
        <taxon>Actinomycetes</taxon>
        <taxon>Kitasatosporales</taxon>
        <taxon>Streptomycetaceae</taxon>
        <taxon>Streptomyces</taxon>
    </lineage>
</organism>
<dbReference type="Proteomes" id="UP001183607">
    <property type="component" value="Unassembled WGS sequence"/>
</dbReference>
<dbReference type="EMBL" id="JAVRER010000034">
    <property type="protein sequence ID" value="MDT0417877.1"/>
    <property type="molecule type" value="Genomic_DNA"/>
</dbReference>
<comment type="caution">
    <text evidence="2">The sequence shown here is derived from an EMBL/GenBank/DDBJ whole genome shotgun (WGS) entry which is preliminary data.</text>
</comment>
<feature type="region of interest" description="Disordered" evidence="1">
    <location>
        <begin position="86"/>
        <end position="154"/>
    </location>
</feature>
<proteinExistence type="predicted"/>
<feature type="compositionally biased region" description="Polar residues" evidence="1">
    <location>
        <begin position="138"/>
        <end position="147"/>
    </location>
</feature>
<sequence>MEPRELWERNTLLAEAFCGADDWVRKAQSAMDEALASRTRVLAAFAVTVGSDTAVANLMGLGEREVRLARRTVGKDDARDVANQLLSTPAARSAPAETNPLPDGPGPESAPEPVTTWEGERQAEGAETFIPHPRAQTPAPTSWTQTHAGAAPPEDTVVSWNEHMDSVLQWSWRSGLDMRTVAGELGLSPQDIFLRAQLLAAEGRLMPSTPSSHETQPGRHRRHESAHNLVNGDPRTLFSTRNY</sequence>
<evidence type="ECO:0000256" key="1">
    <source>
        <dbReference type="SAM" id="MobiDB-lite"/>
    </source>
</evidence>
<reference evidence="3" key="1">
    <citation type="submission" date="2023-07" db="EMBL/GenBank/DDBJ databases">
        <title>30 novel species of actinomycetes from the DSMZ collection.</title>
        <authorList>
            <person name="Nouioui I."/>
        </authorList>
    </citation>
    <scope>NUCLEOTIDE SEQUENCE [LARGE SCALE GENOMIC DNA]</scope>
    <source>
        <strain evidence="3">DSM 41982</strain>
    </source>
</reference>
<gene>
    <name evidence="2" type="ORF">RM574_20555</name>
</gene>
<dbReference type="RefSeq" id="WP_254667205.1">
    <property type="nucleotide sequence ID" value="NZ_JAVRER010000034.1"/>
</dbReference>
<feature type="region of interest" description="Disordered" evidence="1">
    <location>
        <begin position="204"/>
        <end position="243"/>
    </location>
</feature>
<protein>
    <recommendedName>
        <fullName evidence="4">ANTAR domain-containing protein</fullName>
    </recommendedName>
</protein>
<evidence type="ECO:0000313" key="3">
    <source>
        <dbReference type="Proteomes" id="UP001183607"/>
    </source>
</evidence>
<name>A0ABD5EAR9_9ACTN</name>
<dbReference type="AlphaFoldDB" id="A0ABD5EAR9"/>
<accession>A0ABD5EAR9</accession>